<dbReference type="EMBL" id="PVUE01000005">
    <property type="protein sequence ID" value="PRZ42408.1"/>
    <property type="molecule type" value="Genomic_DNA"/>
</dbReference>
<comment type="caution">
    <text evidence="8">The sequence shown here is derived from an EMBL/GenBank/DDBJ whole genome shotgun (WGS) entry which is preliminary data.</text>
</comment>
<dbReference type="InterPro" id="IPR001958">
    <property type="entry name" value="Tet-R_TetA/multi-R_MdtG-like"/>
</dbReference>
<keyword evidence="3 6" id="KW-1133">Transmembrane helix</keyword>
<evidence type="ECO:0000256" key="2">
    <source>
        <dbReference type="ARBA" id="ARBA00022692"/>
    </source>
</evidence>
<dbReference type="InterPro" id="IPR020846">
    <property type="entry name" value="MFS_dom"/>
</dbReference>
<evidence type="ECO:0000256" key="1">
    <source>
        <dbReference type="ARBA" id="ARBA00004651"/>
    </source>
</evidence>
<evidence type="ECO:0000313" key="8">
    <source>
        <dbReference type="EMBL" id="PRZ42408.1"/>
    </source>
</evidence>
<reference evidence="8 9" key="1">
    <citation type="submission" date="2018-03" db="EMBL/GenBank/DDBJ databases">
        <title>Genomic Encyclopedia of Archaeal and Bacterial Type Strains, Phase II (KMG-II): from individual species to whole genera.</title>
        <authorList>
            <person name="Goeker M."/>
        </authorList>
    </citation>
    <scope>NUCLEOTIDE SEQUENCE [LARGE SCALE GENOMIC DNA]</scope>
    <source>
        <strain evidence="8 9">DSM 100065</strain>
    </source>
</reference>
<gene>
    <name evidence="8" type="ORF">CLV47_10526</name>
</gene>
<dbReference type="GO" id="GO:0022857">
    <property type="term" value="F:transmembrane transporter activity"/>
    <property type="evidence" value="ECO:0007669"/>
    <property type="project" value="InterPro"/>
</dbReference>
<accession>A0A2T1A250</accession>
<feature type="transmembrane region" description="Helical" evidence="6">
    <location>
        <begin position="370"/>
        <end position="395"/>
    </location>
</feature>
<feature type="transmembrane region" description="Helical" evidence="6">
    <location>
        <begin position="146"/>
        <end position="169"/>
    </location>
</feature>
<dbReference type="InterPro" id="IPR011701">
    <property type="entry name" value="MFS"/>
</dbReference>
<comment type="subcellular location">
    <subcellularLocation>
        <location evidence="1">Cell membrane</location>
        <topology evidence="1">Multi-pass membrane protein</topology>
    </subcellularLocation>
</comment>
<dbReference type="SUPFAM" id="SSF103473">
    <property type="entry name" value="MFS general substrate transporter"/>
    <property type="match status" value="1"/>
</dbReference>
<protein>
    <submittedName>
        <fullName evidence="8">MFS transporter</fullName>
    </submittedName>
</protein>
<dbReference type="OrthoDB" id="9807274at2"/>
<dbReference type="CDD" id="cd17502">
    <property type="entry name" value="MFS_Azr1_MDR_like"/>
    <property type="match status" value="1"/>
</dbReference>
<dbReference type="AlphaFoldDB" id="A0A2T1A250"/>
<feature type="domain" description="Major facilitator superfamily (MFS) profile" evidence="7">
    <location>
        <begin position="22"/>
        <end position="507"/>
    </location>
</feature>
<dbReference type="GO" id="GO:0005886">
    <property type="term" value="C:plasma membrane"/>
    <property type="evidence" value="ECO:0007669"/>
    <property type="project" value="UniProtKB-SubCell"/>
</dbReference>
<evidence type="ECO:0000313" key="9">
    <source>
        <dbReference type="Proteomes" id="UP000237752"/>
    </source>
</evidence>
<feature type="transmembrane region" description="Helical" evidence="6">
    <location>
        <begin position="210"/>
        <end position="231"/>
    </location>
</feature>
<proteinExistence type="predicted"/>
<dbReference type="Pfam" id="PF07690">
    <property type="entry name" value="MFS_1"/>
    <property type="match status" value="1"/>
</dbReference>
<feature type="transmembrane region" description="Helical" evidence="6">
    <location>
        <begin position="88"/>
        <end position="114"/>
    </location>
</feature>
<organism evidence="8 9">
    <name type="scientific">Antricoccus suffuscus</name>
    <dbReference type="NCBI Taxonomy" id="1629062"/>
    <lineage>
        <taxon>Bacteria</taxon>
        <taxon>Bacillati</taxon>
        <taxon>Actinomycetota</taxon>
        <taxon>Actinomycetes</taxon>
        <taxon>Geodermatophilales</taxon>
        <taxon>Antricoccaceae</taxon>
        <taxon>Antricoccus</taxon>
    </lineage>
</organism>
<feature type="region of interest" description="Disordered" evidence="5">
    <location>
        <begin position="513"/>
        <end position="538"/>
    </location>
</feature>
<dbReference type="PANTHER" id="PTHR23501">
    <property type="entry name" value="MAJOR FACILITATOR SUPERFAMILY"/>
    <property type="match status" value="1"/>
</dbReference>
<feature type="transmembrane region" description="Helical" evidence="6">
    <location>
        <begin position="484"/>
        <end position="502"/>
    </location>
</feature>
<dbReference type="RefSeq" id="WP_106348453.1">
    <property type="nucleotide sequence ID" value="NZ_PVUE01000005.1"/>
</dbReference>
<sequence>MTDQLSDQGRQPLMSRRAINFTMTGIVLSLFVGIMSGTIIANALPVIIRELHGSQSQYTWIVAITLLVSTAVTPVWGKISDVYNKKTLLLAGVGIYVVGSMLCGISGSVTWLLFARGLQGIGHAGLQAMGQIVMAAIVSPRERGKYSGYIGSAFGVGTVAGPLVGGVIVDTPWLGWHWCFFIVVPIAIVSMVLVYRNLTLPAVTAGKVKIDIIGAALLSAAISGFMVWVTIAGRDFPWMSLPSAALVVPSAIALVVFVLYELRVAVPLIPLNLFANRTMLMAIVLSINVGLMTFGLPPFLGQYFQVARGHTATESGLLTLPMIIGLVALSTYSGYRVTRTGRWKLWLVTGMALMTVASVGMIFLTSQTPIWLVGVWIWLLGMALGMTSQNTVLAVQNSVPTADLGAATALVGFFRSFGGGAGVAILGVMLNNRLGAVLADGLATLPGAHPTADALLGSLGDVGTMPAGMRAVVRDSYGLATGHIFWLMAAMAVISLICVLNMREQLLRTTIDETTDGDPINEGDSGTGSARRERGGVV</sequence>
<evidence type="ECO:0000259" key="7">
    <source>
        <dbReference type="PROSITE" id="PS50850"/>
    </source>
</evidence>
<dbReference type="Proteomes" id="UP000237752">
    <property type="component" value="Unassembled WGS sequence"/>
</dbReference>
<feature type="transmembrane region" description="Helical" evidence="6">
    <location>
        <begin position="58"/>
        <end position="76"/>
    </location>
</feature>
<evidence type="ECO:0000256" key="3">
    <source>
        <dbReference type="ARBA" id="ARBA00022989"/>
    </source>
</evidence>
<evidence type="ECO:0000256" key="4">
    <source>
        <dbReference type="ARBA" id="ARBA00023136"/>
    </source>
</evidence>
<feature type="transmembrane region" description="Helical" evidence="6">
    <location>
        <begin position="243"/>
        <end position="262"/>
    </location>
</feature>
<feature type="transmembrane region" description="Helical" evidence="6">
    <location>
        <begin position="274"/>
        <end position="296"/>
    </location>
</feature>
<dbReference type="InterPro" id="IPR036259">
    <property type="entry name" value="MFS_trans_sf"/>
</dbReference>
<feature type="transmembrane region" description="Helical" evidence="6">
    <location>
        <begin position="407"/>
        <end position="430"/>
    </location>
</feature>
<dbReference type="Gene3D" id="1.20.1250.20">
    <property type="entry name" value="MFS general substrate transporter like domains"/>
    <property type="match status" value="1"/>
</dbReference>
<keyword evidence="2 6" id="KW-0812">Transmembrane</keyword>
<name>A0A2T1A250_9ACTN</name>
<feature type="transmembrane region" description="Helical" evidence="6">
    <location>
        <begin position="21"/>
        <end position="46"/>
    </location>
</feature>
<keyword evidence="4 6" id="KW-0472">Membrane</keyword>
<evidence type="ECO:0000256" key="6">
    <source>
        <dbReference type="SAM" id="Phobius"/>
    </source>
</evidence>
<feature type="transmembrane region" description="Helical" evidence="6">
    <location>
        <begin position="316"/>
        <end position="333"/>
    </location>
</feature>
<dbReference type="PANTHER" id="PTHR23501:SF197">
    <property type="entry name" value="COMD"/>
    <property type="match status" value="1"/>
</dbReference>
<feature type="transmembrane region" description="Helical" evidence="6">
    <location>
        <begin position="175"/>
        <end position="198"/>
    </location>
</feature>
<dbReference type="PRINTS" id="PR01035">
    <property type="entry name" value="TCRTETA"/>
</dbReference>
<dbReference type="Gene3D" id="1.20.1720.10">
    <property type="entry name" value="Multidrug resistance protein D"/>
    <property type="match status" value="1"/>
</dbReference>
<evidence type="ECO:0000256" key="5">
    <source>
        <dbReference type="SAM" id="MobiDB-lite"/>
    </source>
</evidence>
<dbReference type="PROSITE" id="PS50850">
    <property type="entry name" value="MFS"/>
    <property type="match status" value="1"/>
</dbReference>
<keyword evidence="9" id="KW-1185">Reference proteome</keyword>
<feature type="transmembrane region" description="Helical" evidence="6">
    <location>
        <begin position="345"/>
        <end position="364"/>
    </location>
</feature>
<feature type="transmembrane region" description="Helical" evidence="6">
    <location>
        <begin position="120"/>
        <end position="139"/>
    </location>
</feature>